<dbReference type="RefSeq" id="WP_180840884.1">
    <property type="nucleotide sequence ID" value="NZ_CP059154.1"/>
</dbReference>
<dbReference type="AlphaFoldDB" id="A0A7D6GK17"/>
<evidence type="ECO:0000256" key="3">
    <source>
        <dbReference type="SAM" id="MobiDB-lite"/>
    </source>
</evidence>
<sequence length="375" mass="40538">MIGNRSATRRRWLRSCGSVGVVGLAGCVSDTSDGSDTTDGSDRNTRDLAFPPGLSADGLDDSAALFDAHSDAVSSMSFTGEYTAQTRRTDEATGESVTLGTESFDIRAEPDAERVEKITYDGWTGREVDKRIYIEGDYGATSDGGRMTHRTVEEVLETSLETMAHWVQNVDGDYDGPETTETGDVHAISVTAIDTQRLPGEPVDEEGTILVDEDGRIHSVRIRKTTDREDVRLELDLEFECSGFGETTVAEPEWVDGLENTGHERVEIEPGTAINLAARVPAWAGVEPAAITGLENPTLVLEAGESYSIGWSTGDGAAHNIQLVDENDEVVDDYRTEVVADPADGQRLDFTATEEIAGYVCEPHAPSMNGDIEVR</sequence>
<dbReference type="Proteomes" id="UP000510869">
    <property type="component" value="Chromosome"/>
</dbReference>
<dbReference type="Pfam" id="PF00127">
    <property type="entry name" value="Copper-bind"/>
    <property type="match status" value="1"/>
</dbReference>
<evidence type="ECO:0000313" key="5">
    <source>
        <dbReference type="EMBL" id="QLK25700.1"/>
    </source>
</evidence>
<evidence type="ECO:0000313" key="6">
    <source>
        <dbReference type="Proteomes" id="UP000510869"/>
    </source>
</evidence>
<dbReference type="GO" id="GO:0005507">
    <property type="term" value="F:copper ion binding"/>
    <property type="evidence" value="ECO:0007669"/>
    <property type="project" value="InterPro"/>
</dbReference>
<feature type="domain" description="Blue (type 1) copper" evidence="4">
    <location>
        <begin position="304"/>
        <end position="374"/>
    </location>
</feature>
<protein>
    <recommendedName>
        <fullName evidence="4">Blue (type 1) copper domain-containing protein</fullName>
    </recommendedName>
</protein>
<feature type="compositionally biased region" description="Low complexity" evidence="3">
    <location>
        <begin position="29"/>
        <end position="38"/>
    </location>
</feature>
<dbReference type="OrthoDB" id="265568at2157"/>
<evidence type="ECO:0000256" key="2">
    <source>
        <dbReference type="ARBA" id="ARBA00023008"/>
    </source>
</evidence>
<dbReference type="Gene3D" id="2.60.40.420">
    <property type="entry name" value="Cupredoxins - blue copper proteins"/>
    <property type="match status" value="1"/>
</dbReference>
<keyword evidence="2" id="KW-0186">Copper</keyword>
<evidence type="ECO:0000259" key="4">
    <source>
        <dbReference type="Pfam" id="PF00127"/>
    </source>
</evidence>
<name>A0A7D6GK17_9EURY</name>
<reference evidence="5 6" key="1">
    <citation type="submission" date="2020-07" db="EMBL/GenBank/DDBJ databases">
        <title>Natrinema (YPL30) sp. nov. and Haloterrigena xxxxxx (YPL8) sp. nov., isolated from a salt mine.</title>
        <authorList>
            <person name="Cui H."/>
        </authorList>
    </citation>
    <scope>NUCLEOTIDE SEQUENCE [LARGE SCALE GENOMIC DNA]</scope>
    <source>
        <strain evidence="5 6">YPL13</strain>
    </source>
</reference>
<keyword evidence="1" id="KW-0479">Metal-binding</keyword>
<organism evidence="5 6">
    <name type="scientific">Natrinema zhouii</name>
    <dbReference type="NCBI Taxonomy" id="1710539"/>
    <lineage>
        <taxon>Archaea</taxon>
        <taxon>Methanobacteriati</taxon>
        <taxon>Methanobacteriota</taxon>
        <taxon>Stenosarchaea group</taxon>
        <taxon>Halobacteria</taxon>
        <taxon>Halobacteriales</taxon>
        <taxon>Natrialbaceae</taxon>
        <taxon>Natrinema</taxon>
    </lineage>
</organism>
<dbReference type="GO" id="GO:0009055">
    <property type="term" value="F:electron transfer activity"/>
    <property type="evidence" value="ECO:0007669"/>
    <property type="project" value="InterPro"/>
</dbReference>
<dbReference type="PROSITE" id="PS51257">
    <property type="entry name" value="PROKAR_LIPOPROTEIN"/>
    <property type="match status" value="1"/>
</dbReference>
<gene>
    <name evidence="5" type="ORF">HYG81_16705</name>
</gene>
<proteinExistence type="predicted"/>
<dbReference type="InterPro" id="IPR000923">
    <property type="entry name" value="BlueCu_1"/>
</dbReference>
<dbReference type="EMBL" id="CP059154">
    <property type="protein sequence ID" value="QLK25700.1"/>
    <property type="molecule type" value="Genomic_DNA"/>
</dbReference>
<dbReference type="KEGG" id="nay:HYG81_16705"/>
<evidence type="ECO:0000256" key="1">
    <source>
        <dbReference type="ARBA" id="ARBA00022723"/>
    </source>
</evidence>
<dbReference type="InterPro" id="IPR008972">
    <property type="entry name" value="Cupredoxin"/>
</dbReference>
<keyword evidence="6" id="KW-1185">Reference proteome</keyword>
<feature type="region of interest" description="Disordered" evidence="3">
    <location>
        <begin position="27"/>
        <end position="53"/>
    </location>
</feature>
<accession>A0A7D6GK17</accession>
<dbReference type="GeneID" id="56144880"/>